<keyword evidence="6 11" id="KW-1133">Transmembrane helix</keyword>
<evidence type="ECO:0000256" key="10">
    <source>
        <dbReference type="RuleBase" id="RU000488"/>
    </source>
</evidence>
<feature type="non-terminal residue" evidence="12">
    <location>
        <position position="283"/>
    </location>
</feature>
<dbReference type="AlphaFoldDB" id="A0A9W7B6X8"/>
<name>A0A9W7B6X8_9STRA</name>
<dbReference type="InterPro" id="IPR050567">
    <property type="entry name" value="Mitochondrial_Carrier"/>
</dbReference>
<feature type="repeat" description="Solcar" evidence="9">
    <location>
        <begin position="194"/>
        <end position="279"/>
    </location>
</feature>
<evidence type="ECO:0000256" key="4">
    <source>
        <dbReference type="ARBA" id="ARBA00022692"/>
    </source>
</evidence>
<evidence type="ECO:0000256" key="2">
    <source>
        <dbReference type="ARBA" id="ARBA00006375"/>
    </source>
</evidence>
<evidence type="ECO:0000256" key="9">
    <source>
        <dbReference type="PROSITE-ProRule" id="PRU00282"/>
    </source>
</evidence>
<sequence>MPPSSVLAESFGGFSAGVVGTIIGFPLDLVKTRMQTSATSTLISSPSLLQTFKHIIRNETFSALYKGVATPLLSLTILNTLNFTSYNHFKRVFNGSGDNFVGVSSCFLAGSLAGPIASVVSTPEHMIKTQMQIDNKRKGGALYTNGSFDAAKQIIRKNGVAALYRGHNSNTVRECAFLGVYFATYEVLKENLPDSKLSVPVAGGCAGAVGWVSSYPLDCVKANVQGSFPEKAGSIIETGSLILKERGIHGLYSGLTPSLIRAFLVSGSRFSAYEVGVWAFNKI</sequence>
<evidence type="ECO:0000256" key="8">
    <source>
        <dbReference type="ARBA" id="ARBA00023136"/>
    </source>
</evidence>
<feature type="transmembrane region" description="Helical" evidence="11">
    <location>
        <begin position="63"/>
        <end position="81"/>
    </location>
</feature>
<evidence type="ECO:0000256" key="7">
    <source>
        <dbReference type="ARBA" id="ARBA00023128"/>
    </source>
</evidence>
<dbReference type="Gene3D" id="1.50.40.10">
    <property type="entry name" value="Mitochondrial carrier domain"/>
    <property type="match status" value="1"/>
</dbReference>
<evidence type="ECO:0000256" key="6">
    <source>
        <dbReference type="ARBA" id="ARBA00022989"/>
    </source>
</evidence>
<keyword evidence="3 10" id="KW-0813">Transport</keyword>
<evidence type="ECO:0000256" key="5">
    <source>
        <dbReference type="ARBA" id="ARBA00022737"/>
    </source>
</evidence>
<gene>
    <name evidence="12" type="ORF">TL16_g09516</name>
</gene>
<keyword evidence="8 9" id="KW-0472">Membrane</keyword>
<dbReference type="InterPro" id="IPR023395">
    <property type="entry name" value="MCP_dom_sf"/>
</dbReference>
<keyword evidence="7" id="KW-0496">Mitochondrion</keyword>
<dbReference type="PANTHER" id="PTHR45624:SF10">
    <property type="entry name" value="SLC (SOLUTE CARRIER) HOMOLOG"/>
    <property type="match status" value="1"/>
</dbReference>
<feature type="repeat" description="Solcar" evidence="9">
    <location>
        <begin position="101"/>
        <end position="191"/>
    </location>
</feature>
<comment type="subcellular location">
    <subcellularLocation>
        <location evidence="1">Mitochondrion membrane</location>
        <topology evidence="1">Multi-pass membrane protein</topology>
    </subcellularLocation>
</comment>
<feature type="non-terminal residue" evidence="12">
    <location>
        <position position="1"/>
    </location>
</feature>
<accession>A0A9W7B6X8</accession>
<feature type="transmembrane region" description="Helical" evidence="11">
    <location>
        <begin position="6"/>
        <end position="27"/>
    </location>
</feature>
<evidence type="ECO:0000313" key="12">
    <source>
        <dbReference type="EMBL" id="GMH83206.1"/>
    </source>
</evidence>
<dbReference type="PROSITE" id="PS50920">
    <property type="entry name" value="SOLCAR"/>
    <property type="match status" value="3"/>
</dbReference>
<dbReference type="GO" id="GO:0031966">
    <property type="term" value="C:mitochondrial membrane"/>
    <property type="evidence" value="ECO:0007669"/>
    <property type="project" value="UniProtKB-SubCell"/>
</dbReference>
<organism evidence="12 13">
    <name type="scientific">Triparma laevis f. inornata</name>
    <dbReference type="NCBI Taxonomy" id="1714386"/>
    <lineage>
        <taxon>Eukaryota</taxon>
        <taxon>Sar</taxon>
        <taxon>Stramenopiles</taxon>
        <taxon>Ochrophyta</taxon>
        <taxon>Bolidophyceae</taxon>
        <taxon>Parmales</taxon>
        <taxon>Triparmaceae</taxon>
        <taxon>Triparma</taxon>
    </lineage>
</organism>
<dbReference type="GO" id="GO:0022857">
    <property type="term" value="F:transmembrane transporter activity"/>
    <property type="evidence" value="ECO:0007669"/>
    <property type="project" value="TreeGrafter"/>
</dbReference>
<evidence type="ECO:0000256" key="11">
    <source>
        <dbReference type="SAM" id="Phobius"/>
    </source>
</evidence>
<dbReference type="EMBL" id="BLQM01000325">
    <property type="protein sequence ID" value="GMH83206.1"/>
    <property type="molecule type" value="Genomic_DNA"/>
</dbReference>
<comment type="caution">
    <text evidence="12">The sequence shown here is derived from an EMBL/GenBank/DDBJ whole genome shotgun (WGS) entry which is preliminary data.</text>
</comment>
<keyword evidence="5" id="KW-0677">Repeat</keyword>
<feature type="repeat" description="Solcar" evidence="9">
    <location>
        <begin position="4"/>
        <end position="92"/>
    </location>
</feature>
<dbReference type="Pfam" id="PF00153">
    <property type="entry name" value="Mito_carr"/>
    <property type="match status" value="3"/>
</dbReference>
<dbReference type="Proteomes" id="UP001162640">
    <property type="component" value="Unassembled WGS sequence"/>
</dbReference>
<feature type="transmembrane region" description="Helical" evidence="11">
    <location>
        <begin position="101"/>
        <end position="121"/>
    </location>
</feature>
<comment type="similarity">
    <text evidence="2 10">Belongs to the mitochondrial carrier (TC 2.A.29) family.</text>
</comment>
<protein>
    <submittedName>
        <fullName evidence="12">Uncharacterized protein</fullName>
    </submittedName>
</protein>
<evidence type="ECO:0000256" key="1">
    <source>
        <dbReference type="ARBA" id="ARBA00004225"/>
    </source>
</evidence>
<reference evidence="13" key="1">
    <citation type="journal article" date="2023" name="Commun. Biol.">
        <title>Genome analysis of Parmales, the sister group of diatoms, reveals the evolutionary specialization of diatoms from phago-mixotrophs to photoautotrophs.</title>
        <authorList>
            <person name="Ban H."/>
            <person name="Sato S."/>
            <person name="Yoshikawa S."/>
            <person name="Yamada K."/>
            <person name="Nakamura Y."/>
            <person name="Ichinomiya M."/>
            <person name="Sato N."/>
            <person name="Blanc-Mathieu R."/>
            <person name="Endo H."/>
            <person name="Kuwata A."/>
            <person name="Ogata H."/>
        </authorList>
    </citation>
    <scope>NUCLEOTIDE SEQUENCE [LARGE SCALE GENOMIC DNA]</scope>
</reference>
<dbReference type="PANTHER" id="PTHR45624">
    <property type="entry name" value="MITOCHONDRIAL BASIC AMINO ACIDS TRANSPORTER-RELATED"/>
    <property type="match status" value="1"/>
</dbReference>
<evidence type="ECO:0000256" key="3">
    <source>
        <dbReference type="ARBA" id="ARBA00022448"/>
    </source>
</evidence>
<dbReference type="InterPro" id="IPR018108">
    <property type="entry name" value="MCP_transmembrane"/>
</dbReference>
<evidence type="ECO:0000313" key="13">
    <source>
        <dbReference type="Proteomes" id="UP001162640"/>
    </source>
</evidence>
<keyword evidence="4 9" id="KW-0812">Transmembrane</keyword>
<dbReference type="SUPFAM" id="SSF103506">
    <property type="entry name" value="Mitochondrial carrier"/>
    <property type="match status" value="1"/>
</dbReference>
<proteinExistence type="inferred from homology"/>